<dbReference type="Proteomes" id="UP000636661">
    <property type="component" value="Unassembled WGS sequence"/>
</dbReference>
<feature type="compositionally biased region" description="Basic and acidic residues" evidence="1">
    <location>
        <begin position="30"/>
        <end position="66"/>
    </location>
</feature>
<keyword evidence="3" id="KW-1185">Reference proteome</keyword>
<feature type="compositionally biased region" description="Pro residues" evidence="1">
    <location>
        <begin position="16"/>
        <end position="25"/>
    </location>
</feature>
<sequence>MAEAPGQAPGPGDAPAVPPVPPEPEIGPLGRDRDPNGDLDGGHDRDPDCDPERDPDRDPDSARDSGSDAAPGRLQELDERAEDDRGYDDLRRVHQLVHNNFYGVVDASGAAFGFGAVPSPGLAPGTIEPEEAGRALRFHLPPQPCFDEALARLRENALVVLTGQDNCGRRAGSLALLREILGEDAGLRSLSPANALAELAQSKDLRPGQGYVILDYVGELNVEAVQAYAIGRLSEELRRKGSYLVITAGEATRRRLALRDHCVTWRAPDPLELFEHCRNLLPHADIAPETERELRERVGERRRPADIVAAAVALSREGPEKALDTLRDRCRELVRELFRKQPSADDLIPLAALAFLEGLPERTFEKECAALVAHVRDWELSRDTPAGEPDGAARETAPGAVAQQSRARWKERAVGLVTVERRAGPGRDEGRSERRLVFTDPRVREFVIEELYDLYGYELWYPLRRWLGDLALTGDLETRTEVARGVALLARHALVEVDENMLTAWSEGLTSQRVTAALTLQFMCDVEHLAPQALNIALGWTHNSGQGRAVTAAMALTGRLGSLYRLDALGMLTFLTLRGERIAVAAHRSLVLLLQTAEQEPDRAVFILRYVRTVLARTAKGSRERSIALRTALQLVEAAELNSSEPLTAALLRTVPGSARHLGSLWADVLHSGNRSRAVRALCRTLVQLRDDPSVTGAVYELGEAMRAAMSGRQWSALCHHLSIALRHPDYAIPGARRLAQVLIGSLRGRAPVDSGRLTASLIPSSPFLSAQGGRSK</sequence>
<evidence type="ECO:0000256" key="1">
    <source>
        <dbReference type="SAM" id="MobiDB-lite"/>
    </source>
</evidence>
<reference evidence="2" key="2">
    <citation type="submission" date="2020-09" db="EMBL/GenBank/DDBJ databases">
        <authorList>
            <person name="Sun Q."/>
            <person name="Ohkuma M."/>
        </authorList>
    </citation>
    <scope>NUCLEOTIDE SEQUENCE</scope>
    <source>
        <strain evidence="2">JCM 4391</strain>
    </source>
</reference>
<feature type="region of interest" description="Disordered" evidence="1">
    <location>
        <begin position="1"/>
        <end position="86"/>
    </location>
</feature>
<dbReference type="AlphaFoldDB" id="A0A918HUG1"/>
<proteinExistence type="predicted"/>
<name>A0A918HUG1_9ACTN</name>
<dbReference type="RefSeq" id="WP_189549952.1">
    <property type="nucleotide sequence ID" value="NZ_BMTP01000003.1"/>
</dbReference>
<organism evidence="2 3">
    <name type="scientific">Streptomyces lavendofoliae</name>
    <dbReference type="NCBI Taxonomy" id="67314"/>
    <lineage>
        <taxon>Bacteria</taxon>
        <taxon>Bacillati</taxon>
        <taxon>Actinomycetota</taxon>
        <taxon>Actinomycetes</taxon>
        <taxon>Kitasatosporales</taxon>
        <taxon>Streptomycetaceae</taxon>
        <taxon>Streptomyces</taxon>
    </lineage>
</organism>
<feature type="compositionally biased region" description="Low complexity" evidence="1">
    <location>
        <begin position="1"/>
        <end position="15"/>
    </location>
</feature>
<evidence type="ECO:0000313" key="3">
    <source>
        <dbReference type="Proteomes" id="UP000636661"/>
    </source>
</evidence>
<comment type="caution">
    <text evidence="2">The sequence shown here is derived from an EMBL/GenBank/DDBJ whole genome shotgun (WGS) entry which is preliminary data.</text>
</comment>
<accession>A0A918HUG1</accession>
<feature type="compositionally biased region" description="Basic and acidic residues" evidence="1">
    <location>
        <begin position="75"/>
        <end position="86"/>
    </location>
</feature>
<dbReference type="EMBL" id="BMTP01000003">
    <property type="protein sequence ID" value="GGU29375.1"/>
    <property type="molecule type" value="Genomic_DNA"/>
</dbReference>
<reference evidence="2" key="1">
    <citation type="journal article" date="2014" name="Int. J. Syst. Evol. Microbiol.">
        <title>Complete genome sequence of Corynebacterium casei LMG S-19264T (=DSM 44701T), isolated from a smear-ripened cheese.</title>
        <authorList>
            <consortium name="US DOE Joint Genome Institute (JGI-PGF)"/>
            <person name="Walter F."/>
            <person name="Albersmeier A."/>
            <person name="Kalinowski J."/>
            <person name="Ruckert C."/>
        </authorList>
    </citation>
    <scope>NUCLEOTIDE SEQUENCE</scope>
    <source>
        <strain evidence="2">JCM 4391</strain>
    </source>
</reference>
<protein>
    <submittedName>
        <fullName evidence="2">Uncharacterized protein</fullName>
    </submittedName>
</protein>
<feature type="region of interest" description="Disordered" evidence="1">
    <location>
        <begin position="382"/>
        <end position="403"/>
    </location>
</feature>
<evidence type="ECO:0000313" key="2">
    <source>
        <dbReference type="EMBL" id="GGU29375.1"/>
    </source>
</evidence>
<gene>
    <name evidence="2" type="ORF">GCM10010274_15320</name>
</gene>